<keyword evidence="2" id="KW-1185">Reference proteome</keyword>
<accession>A0ABV5PLY4</accession>
<reference evidence="1 2" key="1">
    <citation type="submission" date="2024-09" db="EMBL/GenBank/DDBJ databases">
        <authorList>
            <person name="Sun Q."/>
            <person name="Mori K."/>
        </authorList>
    </citation>
    <scope>NUCLEOTIDE SEQUENCE [LARGE SCALE GENOMIC DNA]</scope>
    <source>
        <strain evidence="1 2">JCM 4362</strain>
    </source>
</reference>
<dbReference type="Gene3D" id="3.90.470.20">
    <property type="entry name" value="4'-phosphopantetheinyl transferase domain"/>
    <property type="match status" value="1"/>
</dbReference>
<dbReference type="Proteomes" id="UP001589718">
    <property type="component" value="Unassembled WGS sequence"/>
</dbReference>
<dbReference type="InterPro" id="IPR037143">
    <property type="entry name" value="4-PPantetheinyl_Trfase_dom_sf"/>
</dbReference>
<gene>
    <name evidence="1" type="ORF">ACFFTU_29775</name>
</gene>
<comment type="caution">
    <text evidence="1">The sequence shown here is derived from an EMBL/GenBank/DDBJ whole genome shotgun (WGS) entry which is preliminary data.</text>
</comment>
<protein>
    <submittedName>
        <fullName evidence="1">Uncharacterized protein</fullName>
    </submittedName>
</protein>
<dbReference type="EMBL" id="JBHMCR010000019">
    <property type="protein sequence ID" value="MFB9524139.1"/>
    <property type="molecule type" value="Genomic_DNA"/>
</dbReference>
<dbReference type="RefSeq" id="WP_345218159.1">
    <property type="nucleotide sequence ID" value="NZ_BAAAXE010000001.1"/>
</dbReference>
<organism evidence="1 2">
    <name type="scientific">Streptomyces cremeus</name>
    <dbReference type="NCBI Taxonomy" id="66881"/>
    <lineage>
        <taxon>Bacteria</taxon>
        <taxon>Bacillati</taxon>
        <taxon>Actinomycetota</taxon>
        <taxon>Actinomycetes</taxon>
        <taxon>Kitasatosporales</taxon>
        <taxon>Streptomycetaceae</taxon>
        <taxon>Streptomyces</taxon>
    </lineage>
</organism>
<evidence type="ECO:0000313" key="1">
    <source>
        <dbReference type="EMBL" id="MFB9524139.1"/>
    </source>
</evidence>
<proteinExistence type="predicted"/>
<name>A0ABV5PLY4_STRCM</name>
<sequence length="254" mass="26635">MGTLMSLVADPVIRGGAGARHAAGAGAGTAGPAPALLGRPGIDLLITHHPRLPRDRTGRRLHGSGRALIVAALDTLYRVPVTGAGLVRDAHKRWSLPGYGLAVSVAHCDAYSAVAFAAGPHVGVDLQDERDRPHAMRWLGTLLGREQPAALRDFAECEALIKASHLTKETFAGTRLPGWRPGWRPTNVRAYQVSSTHLGALPVPAAFRAASGGTPASALHLALAADAAADVRRWWQPGPDEPVLRLGAPTPEPV</sequence>
<evidence type="ECO:0000313" key="2">
    <source>
        <dbReference type="Proteomes" id="UP001589718"/>
    </source>
</evidence>